<dbReference type="EMBL" id="AMQN01008683">
    <property type="status" value="NOT_ANNOTATED_CDS"/>
    <property type="molecule type" value="Genomic_DNA"/>
</dbReference>
<accession>R7UA01</accession>
<feature type="domain" description="VWFA" evidence="2">
    <location>
        <begin position="228"/>
        <end position="406"/>
    </location>
</feature>
<dbReference type="Proteomes" id="UP000014760">
    <property type="component" value="Unassembled WGS sequence"/>
</dbReference>
<dbReference type="STRING" id="283909.R7UA01"/>
<reference evidence="3 5" key="2">
    <citation type="journal article" date="2013" name="Nature">
        <title>Insights into bilaterian evolution from three spiralian genomes.</title>
        <authorList>
            <person name="Simakov O."/>
            <person name="Marletaz F."/>
            <person name="Cho S.J."/>
            <person name="Edsinger-Gonzales E."/>
            <person name="Havlak P."/>
            <person name="Hellsten U."/>
            <person name="Kuo D.H."/>
            <person name="Larsson T."/>
            <person name="Lv J."/>
            <person name="Arendt D."/>
            <person name="Savage R."/>
            <person name="Osoegawa K."/>
            <person name="de Jong P."/>
            <person name="Grimwood J."/>
            <person name="Chapman J.A."/>
            <person name="Shapiro H."/>
            <person name="Aerts A."/>
            <person name="Otillar R.P."/>
            <person name="Terry A.Y."/>
            <person name="Boore J.L."/>
            <person name="Grigoriev I.V."/>
            <person name="Lindberg D.R."/>
            <person name="Seaver E.C."/>
            <person name="Weisblat D.A."/>
            <person name="Putnam N.H."/>
            <person name="Rokhsar D.S."/>
        </authorList>
    </citation>
    <scope>NUCLEOTIDE SEQUENCE</scope>
    <source>
        <strain evidence="3 5">I ESC-2004</strain>
    </source>
</reference>
<feature type="domain" description="VWFA" evidence="2">
    <location>
        <begin position="974"/>
        <end position="1145"/>
    </location>
</feature>
<evidence type="ECO:0000313" key="4">
    <source>
        <dbReference type="EnsemblMetazoa" id="CapteP212961"/>
    </source>
</evidence>
<organism evidence="3">
    <name type="scientific">Capitella teleta</name>
    <name type="common">Polychaete worm</name>
    <dbReference type="NCBI Taxonomy" id="283909"/>
    <lineage>
        <taxon>Eukaryota</taxon>
        <taxon>Metazoa</taxon>
        <taxon>Spiralia</taxon>
        <taxon>Lophotrochozoa</taxon>
        <taxon>Annelida</taxon>
        <taxon>Polychaeta</taxon>
        <taxon>Sedentaria</taxon>
        <taxon>Scolecida</taxon>
        <taxon>Capitellidae</taxon>
        <taxon>Capitella</taxon>
    </lineage>
</organism>
<name>R7UA01_CAPTE</name>
<evidence type="ECO:0000313" key="3">
    <source>
        <dbReference type="EMBL" id="ELU02814.1"/>
    </source>
</evidence>
<evidence type="ECO:0000256" key="1">
    <source>
        <dbReference type="SAM" id="SignalP"/>
    </source>
</evidence>
<dbReference type="Pfam" id="PF00092">
    <property type="entry name" value="VWA"/>
    <property type="match status" value="6"/>
</dbReference>
<feature type="domain" description="VWFA" evidence="2">
    <location>
        <begin position="613"/>
        <end position="778"/>
    </location>
</feature>
<proteinExistence type="predicted"/>
<reference evidence="5" key="1">
    <citation type="submission" date="2012-12" db="EMBL/GenBank/DDBJ databases">
        <authorList>
            <person name="Hellsten U."/>
            <person name="Grimwood J."/>
            <person name="Chapman J.A."/>
            <person name="Shapiro H."/>
            <person name="Aerts A."/>
            <person name="Otillar R.P."/>
            <person name="Terry A.Y."/>
            <person name="Boore J.L."/>
            <person name="Simakov O."/>
            <person name="Marletaz F."/>
            <person name="Cho S.-J."/>
            <person name="Edsinger-Gonzales E."/>
            <person name="Havlak P."/>
            <person name="Kuo D.-H."/>
            <person name="Larsson T."/>
            <person name="Lv J."/>
            <person name="Arendt D."/>
            <person name="Savage R."/>
            <person name="Osoegawa K."/>
            <person name="de Jong P."/>
            <person name="Lindberg D.R."/>
            <person name="Seaver E.C."/>
            <person name="Weisblat D.A."/>
            <person name="Putnam N.H."/>
            <person name="Grigoriev I.V."/>
            <person name="Rokhsar D.S."/>
        </authorList>
    </citation>
    <scope>NUCLEOTIDE SEQUENCE</scope>
    <source>
        <strain evidence="5">I ESC-2004</strain>
    </source>
</reference>
<sequence length="1326" mass="145053">MSLFLGFLFLGCLQGATVSALHPYSDFARTGFEHCDSDVIFVIDESGSIWYSEYTVMIQFIKDVVDQLDSFGNHDMIFGAVTFGHTANVDISLSERLNEMSFKNILTSRVTPKSNGGTPTDLGIKEAIGDFDTNGRADSKRVMIILTDGYPNNPTAAAAAATDAKENYDVRISAVCIGCNLPQLKSMVSEPKDNNVLDVGNFGTISGYVEDLANSVCPPKGRLICECDIVFVMDGSFSINEQEGTELVTFVKDVVTKLGDLGGNDVHYGSVVFAEFGAVRISLSEAKGSTDFANDVSLARNGLGYVTKTHIGINLAMADFQAYGRNDTCWLMVILSDGEPCCAPGDDVLAANAANNAKANGAEISAVCIGAECNQFQLKQMVSDDIDDHYLEAEDTSKLHEYVQDLVDLLCPDPCFETPADIIFMLDHSGSITESQFVELKKFVAKISSRVASSTESVRIGAITFGSYVTAVIPLTAYEGPLLDNINTAINALTYGDGGTKIDLAMQEMIDIFNDAAQERHGARRVGVLVSDFGVSMSSIQAVTQQAKFYEGIEIITVSIGNYQYPSIKQYMASEPKSEHMFQVCDCNDLDAIVNMMVKLFCIPSYCTHVPVDVVFVVDSSASVADHFMPMVKDFLKDVYVQLGIFTADFRLAVVFYDHNAQNMILLGNQSGMMSQIDGLPDTTTGGTDTIEALELMMQQFENDGNPVAQWVAVVMTDGGHWTVTDTADDARAMSIKIVAVAIGEYVSNSGLEQLVGAGGQVLTIKSYSLLKSVMNTLAMFFCVPCEPSDVVFVIDETSSISEAEFYVQLQFATDMALKLMEYPENRVGYVAFSSVAYVVSPLTGDKDAFLDAVNNHAYYGSIPTIIFYGINESTHLFISDDRPDVEKIMVILSDGYTKYLAAAIGAADNARNLGIRIAGICVTANPNINGMKSLISHPASKYLFVASQYVSLKKLEKSVKKLICAPVCKEKVAVMFVVDKSYSIHQDLFYEARELVHDIADILYDNSRDVLMGGMVFDGRNSYFSPTGSSSNFHTSLDNLDWPTEDYTNLGSVLYNAFWATYWSHYHGYDPIVVILSDGSPTDLISTFNAAGNIPMYYPFVRYITVGIGPDVNEYVLSKIASHPVHKNLILAGGEGLWTYAERVASMICPVVETTPREICGEELILTEISMCCDGVPQKRPGGVPYCCDEKSYNVDTHTCCDGELMERDDPTECPVCYNSTAFLCCEGGAMVAYEGRQMACCGSVAYDTEHYICCNGRVAEKVIGGTSCCGFEHYNWKEHHCCQGCLTPVQPGKGYWRCCGPMAYYPSEVCCHYSYPPYLYKCKY</sequence>
<dbReference type="HOGENOM" id="CLU_258506_0_0_1"/>
<feature type="signal peptide" evidence="1">
    <location>
        <begin position="1"/>
        <end position="20"/>
    </location>
</feature>
<dbReference type="PROSITE" id="PS50234">
    <property type="entry name" value="VWFA"/>
    <property type="match status" value="6"/>
</dbReference>
<gene>
    <name evidence="3" type="ORF">CAPTEDRAFT_212961</name>
</gene>
<reference evidence="4" key="3">
    <citation type="submission" date="2015-06" db="UniProtKB">
        <authorList>
            <consortium name="EnsemblMetazoa"/>
        </authorList>
    </citation>
    <scope>IDENTIFICATION</scope>
</reference>
<dbReference type="InterPro" id="IPR002035">
    <property type="entry name" value="VWF_A"/>
</dbReference>
<dbReference type="EMBL" id="KB303737">
    <property type="protein sequence ID" value="ELU02814.1"/>
    <property type="molecule type" value="Genomic_DNA"/>
</dbReference>
<feature type="domain" description="VWFA" evidence="2">
    <location>
        <begin position="790"/>
        <end position="960"/>
    </location>
</feature>
<dbReference type="CDD" id="cd00198">
    <property type="entry name" value="vWFA"/>
    <property type="match status" value="4"/>
</dbReference>
<dbReference type="Pfam" id="PF24748">
    <property type="entry name" value="Galaxin_repeat"/>
    <property type="match status" value="1"/>
</dbReference>
<dbReference type="Gene3D" id="3.40.50.410">
    <property type="entry name" value="von Willebrand factor, type A domain"/>
    <property type="match status" value="6"/>
</dbReference>
<protein>
    <recommendedName>
        <fullName evidence="2">VWFA domain-containing protein</fullName>
    </recommendedName>
</protein>
<dbReference type="SUPFAM" id="SSF53300">
    <property type="entry name" value="vWA-like"/>
    <property type="match status" value="6"/>
</dbReference>
<keyword evidence="5" id="KW-1185">Reference proteome</keyword>
<dbReference type="PANTHER" id="PTHR24020:SF84">
    <property type="entry name" value="VWFA DOMAIN-CONTAINING PROTEIN"/>
    <property type="match status" value="1"/>
</dbReference>
<dbReference type="OrthoDB" id="6091778at2759"/>
<evidence type="ECO:0000313" key="5">
    <source>
        <dbReference type="Proteomes" id="UP000014760"/>
    </source>
</evidence>
<dbReference type="InterPro" id="IPR050525">
    <property type="entry name" value="ECM_Assembly_Org"/>
</dbReference>
<feature type="domain" description="VWFA" evidence="2">
    <location>
        <begin position="38"/>
        <end position="212"/>
    </location>
</feature>
<keyword evidence="1" id="KW-0732">Signal</keyword>
<evidence type="ECO:0000259" key="2">
    <source>
        <dbReference type="PROSITE" id="PS50234"/>
    </source>
</evidence>
<dbReference type="CDD" id="cd01450">
    <property type="entry name" value="vWFA_subfamily_ECM"/>
    <property type="match status" value="2"/>
</dbReference>
<feature type="chain" id="PRO_5008787810" description="VWFA domain-containing protein" evidence="1">
    <location>
        <begin position="21"/>
        <end position="1326"/>
    </location>
</feature>
<dbReference type="InterPro" id="IPR036465">
    <property type="entry name" value="vWFA_dom_sf"/>
</dbReference>
<feature type="domain" description="VWFA" evidence="2">
    <location>
        <begin position="421"/>
        <end position="597"/>
    </location>
</feature>
<dbReference type="SMART" id="SM00327">
    <property type="entry name" value="VWA"/>
    <property type="match status" value="6"/>
</dbReference>
<dbReference type="PANTHER" id="PTHR24020">
    <property type="entry name" value="COLLAGEN ALPHA"/>
    <property type="match status" value="1"/>
</dbReference>
<dbReference type="EnsemblMetazoa" id="CapteT212961">
    <property type="protein sequence ID" value="CapteP212961"/>
    <property type="gene ID" value="CapteG212961"/>
</dbReference>
<dbReference type="InterPro" id="IPR056601">
    <property type="entry name" value="Galaxin_dom"/>
</dbReference>